<dbReference type="EC" id="2.5.1.18" evidence="3"/>
<evidence type="ECO:0000259" key="1">
    <source>
        <dbReference type="PROSITE" id="PS50404"/>
    </source>
</evidence>
<protein>
    <submittedName>
        <fullName evidence="3">Glutathione S-transferase</fullName>
        <ecNumber evidence="3">2.5.1.18</ecNumber>
    </submittedName>
</protein>
<dbReference type="SFLD" id="SFLDG00358">
    <property type="entry name" value="Main_(cytGST)"/>
    <property type="match status" value="1"/>
</dbReference>
<evidence type="ECO:0000313" key="3">
    <source>
        <dbReference type="EMBL" id="MBB5516935.1"/>
    </source>
</evidence>
<feature type="domain" description="GST N-terminal" evidence="1">
    <location>
        <begin position="1"/>
        <end position="76"/>
    </location>
</feature>
<gene>
    <name evidence="3" type="ORF">FHS89_002979</name>
</gene>
<feature type="domain" description="GST C-terminal" evidence="2">
    <location>
        <begin position="80"/>
        <end position="202"/>
    </location>
</feature>
<evidence type="ECO:0000259" key="2">
    <source>
        <dbReference type="PROSITE" id="PS50405"/>
    </source>
</evidence>
<dbReference type="Pfam" id="PF00043">
    <property type="entry name" value="GST_C"/>
    <property type="match status" value="1"/>
</dbReference>
<accession>A0A840X523</accession>
<dbReference type="PANTHER" id="PTHR44051:SF8">
    <property type="entry name" value="GLUTATHIONE S-TRANSFERASE GSTA"/>
    <property type="match status" value="1"/>
</dbReference>
<dbReference type="SUPFAM" id="SSF52833">
    <property type="entry name" value="Thioredoxin-like"/>
    <property type="match status" value="1"/>
</dbReference>
<dbReference type="GO" id="GO:0004364">
    <property type="term" value="F:glutathione transferase activity"/>
    <property type="evidence" value="ECO:0007669"/>
    <property type="project" value="UniProtKB-EC"/>
</dbReference>
<dbReference type="Gene3D" id="3.40.30.10">
    <property type="entry name" value="Glutaredoxin"/>
    <property type="match status" value="1"/>
</dbReference>
<dbReference type="PANTHER" id="PTHR44051">
    <property type="entry name" value="GLUTATHIONE S-TRANSFERASE-RELATED"/>
    <property type="match status" value="1"/>
</dbReference>
<dbReference type="PROSITE" id="PS50404">
    <property type="entry name" value="GST_NTER"/>
    <property type="match status" value="1"/>
</dbReference>
<dbReference type="InterPro" id="IPR004046">
    <property type="entry name" value="GST_C"/>
</dbReference>
<reference evidence="3 4" key="1">
    <citation type="submission" date="2020-08" db="EMBL/GenBank/DDBJ databases">
        <title>Genomic Encyclopedia of Type Strains, Phase IV (KMG-IV): sequencing the most valuable type-strain genomes for metagenomic binning, comparative biology and taxonomic classification.</title>
        <authorList>
            <person name="Goeker M."/>
        </authorList>
    </citation>
    <scope>NUCLEOTIDE SEQUENCE [LARGE SCALE GENOMIC DNA]</scope>
    <source>
        <strain evidence="3 4">DSM 103377</strain>
    </source>
</reference>
<dbReference type="Proteomes" id="UP000553766">
    <property type="component" value="Unassembled WGS sequence"/>
</dbReference>
<keyword evidence="3" id="KW-0808">Transferase</keyword>
<dbReference type="InterPro" id="IPR004045">
    <property type="entry name" value="Glutathione_S-Trfase_N"/>
</dbReference>
<dbReference type="Gene3D" id="1.20.1050.10">
    <property type="match status" value="1"/>
</dbReference>
<dbReference type="InterPro" id="IPR040079">
    <property type="entry name" value="Glutathione_S-Trfase"/>
</dbReference>
<dbReference type="Pfam" id="PF13409">
    <property type="entry name" value="GST_N_2"/>
    <property type="match status" value="1"/>
</dbReference>
<dbReference type="InterPro" id="IPR036249">
    <property type="entry name" value="Thioredoxin-like_sf"/>
</dbReference>
<sequence length="202" mass="22151">MAYTLIGHPQSRAMRAMWMLEEAGQSYDLIPAKPASDEAKAHNPSGKVPALKVDGQLITDSVAIVQFLADRHGVGTAKAGTVARGQQDALTQFVVEEIDGALWTASKHKFVLPEALRVPQVKETARVEFDRAIARLSAYLGEQDYLMGDAFCVPDLIASHCLGWARAAKFDVTDERVVAYGKRCRARPAFRRALERAAETRA</sequence>
<keyword evidence="4" id="KW-1185">Reference proteome</keyword>
<dbReference type="InterPro" id="IPR010987">
    <property type="entry name" value="Glutathione-S-Trfase_C-like"/>
</dbReference>
<dbReference type="RefSeq" id="WP_184012891.1">
    <property type="nucleotide sequence ID" value="NZ_JACIJS010000010.1"/>
</dbReference>
<dbReference type="PROSITE" id="PS50405">
    <property type="entry name" value="GST_CTER"/>
    <property type="match status" value="1"/>
</dbReference>
<dbReference type="AlphaFoldDB" id="A0A840X523"/>
<name>A0A840X523_9RHOB</name>
<dbReference type="EMBL" id="JACIJS010000010">
    <property type="protein sequence ID" value="MBB5516935.1"/>
    <property type="molecule type" value="Genomic_DNA"/>
</dbReference>
<comment type="caution">
    <text evidence="3">The sequence shown here is derived from an EMBL/GenBank/DDBJ whole genome shotgun (WGS) entry which is preliminary data.</text>
</comment>
<dbReference type="SUPFAM" id="SSF47616">
    <property type="entry name" value="GST C-terminal domain-like"/>
    <property type="match status" value="1"/>
</dbReference>
<proteinExistence type="predicted"/>
<dbReference type="CDD" id="cd03046">
    <property type="entry name" value="GST_N_GTT1_like"/>
    <property type="match status" value="1"/>
</dbReference>
<dbReference type="InterPro" id="IPR036282">
    <property type="entry name" value="Glutathione-S-Trfase_C_sf"/>
</dbReference>
<organism evidence="3 4">
    <name type="scientific">Rubricella aquisinus</name>
    <dbReference type="NCBI Taxonomy" id="2028108"/>
    <lineage>
        <taxon>Bacteria</taxon>
        <taxon>Pseudomonadati</taxon>
        <taxon>Pseudomonadota</taxon>
        <taxon>Alphaproteobacteria</taxon>
        <taxon>Rhodobacterales</taxon>
        <taxon>Paracoccaceae</taxon>
        <taxon>Rubricella</taxon>
    </lineage>
</organism>
<dbReference type="SFLD" id="SFLDS00019">
    <property type="entry name" value="Glutathione_Transferase_(cytos"/>
    <property type="match status" value="1"/>
</dbReference>
<evidence type="ECO:0000313" key="4">
    <source>
        <dbReference type="Proteomes" id="UP000553766"/>
    </source>
</evidence>